<organism evidence="3 4">
    <name type="scientific">Idiomarina tyrosinivorans</name>
    <dbReference type="NCBI Taxonomy" id="1445662"/>
    <lineage>
        <taxon>Bacteria</taxon>
        <taxon>Pseudomonadati</taxon>
        <taxon>Pseudomonadota</taxon>
        <taxon>Gammaproteobacteria</taxon>
        <taxon>Alteromonadales</taxon>
        <taxon>Idiomarinaceae</taxon>
        <taxon>Idiomarina</taxon>
    </lineage>
</organism>
<gene>
    <name evidence="3" type="ORF">CWI84_06790</name>
</gene>
<evidence type="ECO:0008006" key="5">
    <source>
        <dbReference type="Google" id="ProtNLM"/>
    </source>
</evidence>
<dbReference type="NCBIfam" id="TIGR00229">
    <property type="entry name" value="sensory_box"/>
    <property type="match status" value="1"/>
</dbReference>
<dbReference type="CDD" id="cd00130">
    <property type="entry name" value="PAS"/>
    <property type="match status" value="1"/>
</dbReference>
<evidence type="ECO:0000313" key="4">
    <source>
        <dbReference type="Proteomes" id="UP000287996"/>
    </source>
</evidence>
<keyword evidence="4" id="KW-1185">Reference proteome</keyword>
<comment type="caution">
    <text evidence="3">The sequence shown here is derived from an EMBL/GenBank/DDBJ whole genome shotgun (WGS) entry which is preliminary data.</text>
</comment>
<evidence type="ECO:0000313" key="3">
    <source>
        <dbReference type="EMBL" id="RUO80332.1"/>
    </source>
</evidence>
<dbReference type="InterPro" id="IPR035965">
    <property type="entry name" value="PAS-like_dom_sf"/>
</dbReference>
<evidence type="ECO:0000259" key="1">
    <source>
        <dbReference type="PROSITE" id="PS50112"/>
    </source>
</evidence>
<dbReference type="Pfam" id="PF08448">
    <property type="entry name" value="PAS_4"/>
    <property type="match status" value="1"/>
</dbReference>
<protein>
    <recommendedName>
        <fullName evidence="5">PAS domain-containing protein</fullName>
    </recommendedName>
</protein>
<proteinExistence type="predicted"/>
<name>A0A432ZR53_9GAMM</name>
<dbReference type="AlphaFoldDB" id="A0A432ZR53"/>
<dbReference type="OrthoDB" id="9812260at2"/>
<dbReference type="Gene3D" id="3.30.450.20">
    <property type="entry name" value="PAS domain"/>
    <property type="match status" value="1"/>
</dbReference>
<dbReference type="InterPro" id="IPR000014">
    <property type="entry name" value="PAS"/>
</dbReference>
<dbReference type="SUPFAM" id="SSF55785">
    <property type="entry name" value="PYP-like sensor domain (PAS domain)"/>
    <property type="match status" value="1"/>
</dbReference>
<sequence length="148" mass="17658">MIDHELEEMHWRMSILGAIDVGIVVLDNADRIVIWNEFMENHSGIRPSQVRDRNLFQCFQEIDSDWLSRKLQRVRELGSRVFITWEQRAYVFRFHHHRPVTGRSEWMYQNLTLLPLKNPRGEISHVCLIVYDVSEQATLQLALEQIED</sequence>
<dbReference type="InterPro" id="IPR000700">
    <property type="entry name" value="PAS-assoc_C"/>
</dbReference>
<accession>A0A432ZR53</accession>
<dbReference type="RefSeq" id="WP_126841829.1">
    <property type="nucleotide sequence ID" value="NZ_PIQH01000005.1"/>
</dbReference>
<dbReference type="PROSITE" id="PS50112">
    <property type="entry name" value="PAS"/>
    <property type="match status" value="1"/>
</dbReference>
<dbReference type="EMBL" id="PIQH01000005">
    <property type="protein sequence ID" value="RUO80332.1"/>
    <property type="molecule type" value="Genomic_DNA"/>
</dbReference>
<reference evidence="3 4" key="1">
    <citation type="journal article" date="2011" name="Front. Microbiol.">
        <title>Genomic signatures of strain selection and enhancement in Bacillus atrophaeus var. globigii, a historical biowarfare simulant.</title>
        <authorList>
            <person name="Gibbons H.S."/>
            <person name="Broomall S.M."/>
            <person name="McNew L.A."/>
            <person name="Daligault H."/>
            <person name="Chapman C."/>
            <person name="Bruce D."/>
            <person name="Karavis M."/>
            <person name="Krepps M."/>
            <person name="McGregor P.A."/>
            <person name="Hong C."/>
            <person name="Park K.H."/>
            <person name="Akmal A."/>
            <person name="Feldman A."/>
            <person name="Lin J.S."/>
            <person name="Chang W.E."/>
            <person name="Higgs B.W."/>
            <person name="Demirev P."/>
            <person name="Lindquist J."/>
            <person name="Liem A."/>
            <person name="Fochler E."/>
            <person name="Read T.D."/>
            <person name="Tapia R."/>
            <person name="Johnson S."/>
            <person name="Bishop-Lilly K.A."/>
            <person name="Detter C."/>
            <person name="Han C."/>
            <person name="Sozhamannan S."/>
            <person name="Rosenzweig C.N."/>
            <person name="Skowronski E.W."/>
        </authorList>
    </citation>
    <scope>NUCLEOTIDE SEQUENCE [LARGE SCALE GENOMIC DNA]</scope>
    <source>
        <strain evidence="3 4">CC-PW-9</strain>
    </source>
</reference>
<feature type="domain" description="PAS" evidence="1">
    <location>
        <begin position="15"/>
        <end position="78"/>
    </location>
</feature>
<feature type="domain" description="PAC" evidence="2">
    <location>
        <begin position="88"/>
        <end position="145"/>
    </location>
</feature>
<dbReference type="Proteomes" id="UP000287996">
    <property type="component" value="Unassembled WGS sequence"/>
</dbReference>
<dbReference type="InterPro" id="IPR013656">
    <property type="entry name" value="PAS_4"/>
</dbReference>
<evidence type="ECO:0000259" key="2">
    <source>
        <dbReference type="PROSITE" id="PS50113"/>
    </source>
</evidence>
<dbReference type="PROSITE" id="PS50113">
    <property type="entry name" value="PAC"/>
    <property type="match status" value="1"/>
</dbReference>
<dbReference type="SMART" id="SM00091">
    <property type="entry name" value="PAS"/>
    <property type="match status" value="1"/>
</dbReference>